<keyword evidence="4" id="KW-1185">Reference proteome</keyword>
<dbReference type="Gene3D" id="3.30.2310.20">
    <property type="entry name" value="RelE-like"/>
    <property type="match status" value="1"/>
</dbReference>
<name>A0A917B3R7_9MICO</name>
<dbReference type="InterPro" id="IPR007712">
    <property type="entry name" value="RelE/ParE_toxin"/>
</dbReference>
<gene>
    <name evidence="3" type="ORF">GCM10011399_08130</name>
</gene>
<protein>
    <recommendedName>
        <fullName evidence="5">Type II toxin-antitoxin system RelE/ParE family toxin</fullName>
    </recommendedName>
</protein>
<dbReference type="Pfam" id="PF05016">
    <property type="entry name" value="ParE_toxin"/>
    <property type="match status" value="1"/>
</dbReference>
<evidence type="ECO:0000256" key="2">
    <source>
        <dbReference type="ARBA" id="ARBA00022649"/>
    </source>
</evidence>
<evidence type="ECO:0000256" key="1">
    <source>
        <dbReference type="ARBA" id="ARBA00006226"/>
    </source>
</evidence>
<dbReference type="AlphaFoldDB" id="A0A917B3R7"/>
<dbReference type="InterPro" id="IPR035093">
    <property type="entry name" value="RelE/ParE_toxin_dom_sf"/>
</dbReference>
<comment type="caution">
    <text evidence="3">The sequence shown here is derived from an EMBL/GenBank/DDBJ whole genome shotgun (WGS) entry which is preliminary data.</text>
</comment>
<keyword evidence="2" id="KW-1277">Toxin-antitoxin system</keyword>
<dbReference type="EMBL" id="BMGP01000001">
    <property type="protein sequence ID" value="GGF16771.1"/>
    <property type="molecule type" value="Genomic_DNA"/>
</dbReference>
<dbReference type="SUPFAM" id="SSF143011">
    <property type="entry name" value="RelE-like"/>
    <property type="match status" value="1"/>
</dbReference>
<evidence type="ECO:0000313" key="4">
    <source>
        <dbReference type="Proteomes" id="UP000598775"/>
    </source>
</evidence>
<reference evidence="3 4" key="1">
    <citation type="journal article" date="2014" name="Int. J. Syst. Evol. Microbiol.">
        <title>Complete genome sequence of Corynebacterium casei LMG S-19264T (=DSM 44701T), isolated from a smear-ripened cheese.</title>
        <authorList>
            <consortium name="US DOE Joint Genome Institute (JGI-PGF)"/>
            <person name="Walter F."/>
            <person name="Albersmeier A."/>
            <person name="Kalinowski J."/>
            <person name="Ruckert C."/>
        </authorList>
    </citation>
    <scope>NUCLEOTIDE SEQUENCE [LARGE SCALE GENOMIC DNA]</scope>
    <source>
        <strain evidence="3 4">CGMCC 1.12976</strain>
    </source>
</reference>
<organism evidence="3 4">
    <name type="scientific">Subtercola lobariae</name>
    <dbReference type="NCBI Taxonomy" id="1588641"/>
    <lineage>
        <taxon>Bacteria</taxon>
        <taxon>Bacillati</taxon>
        <taxon>Actinomycetota</taxon>
        <taxon>Actinomycetes</taxon>
        <taxon>Micrococcales</taxon>
        <taxon>Microbacteriaceae</taxon>
        <taxon>Subtercola</taxon>
    </lineage>
</organism>
<evidence type="ECO:0008006" key="5">
    <source>
        <dbReference type="Google" id="ProtNLM"/>
    </source>
</evidence>
<dbReference type="Proteomes" id="UP000598775">
    <property type="component" value="Unassembled WGS sequence"/>
</dbReference>
<evidence type="ECO:0000313" key="3">
    <source>
        <dbReference type="EMBL" id="GGF16771.1"/>
    </source>
</evidence>
<comment type="similarity">
    <text evidence="1">Belongs to the RelE toxin family.</text>
</comment>
<proteinExistence type="inferred from homology"/>
<dbReference type="PANTHER" id="PTHR35601">
    <property type="entry name" value="TOXIN RELE"/>
    <property type="match status" value="1"/>
</dbReference>
<sequence length="89" mass="10246">MSYVIELAPAASRQLRKLDPQARRRIQAVVELLSEDPRPPAATQLVGGMGEWRVRTGDYRVIYQIRDDRLLVLVVRVGHRRDVHVHVHS</sequence>
<dbReference type="RefSeq" id="WP_188673993.1">
    <property type="nucleotide sequence ID" value="NZ_BMGP01000001.1"/>
</dbReference>
<dbReference type="NCBIfam" id="TIGR02385">
    <property type="entry name" value="RelE_StbE"/>
    <property type="match status" value="1"/>
</dbReference>
<accession>A0A917B3R7</accession>
<dbReference type="PANTHER" id="PTHR35601:SF1">
    <property type="entry name" value="TOXIN RELE"/>
    <property type="match status" value="1"/>
</dbReference>